<feature type="compositionally biased region" description="Polar residues" evidence="13">
    <location>
        <begin position="443"/>
        <end position="463"/>
    </location>
</feature>
<dbReference type="InterPro" id="IPR000048">
    <property type="entry name" value="IQ_motif_EF-hand-BS"/>
</dbReference>
<dbReference type="CDD" id="cd23767">
    <property type="entry name" value="IQCD"/>
    <property type="match status" value="1"/>
</dbReference>
<evidence type="ECO:0000256" key="2">
    <source>
        <dbReference type="ARBA" id="ARBA00004496"/>
    </source>
</evidence>
<keyword evidence="4" id="KW-0597">Phosphoprotein</keyword>
<evidence type="ECO:0000256" key="7">
    <source>
        <dbReference type="ARBA" id="ARBA00022776"/>
    </source>
</evidence>
<feature type="compositionally biased region" description="Basic residues" evidence="13">
    <location>
        <begin position="682"/>
        <end position="698"/>
    </location>
</feature>
<dbReference type="GO" id="GO:0000278">
    <property type="term" value="P:mitotic cell cycle"/>
    <property type="evidence" value="ECO:0007669"/>
    <property type="project" value="TreeGrafter"/>
</dbReference>
<sequence length="3713" mass="425641">MAKNPAQSPMRRGRRSWFDAPPLTTLNCSEDGELKPARKKRSLDSVENLTLTHFTSSPRIDFGSVVLGKNKIRTLLIRNPHDYEQEVIVERFPYKKNFMIEEDRFSVQPGEVYSLEITWTPEEAGGVREMIQFHINEVFRLQAFLFGLVEQPKQLNRRRKKNGLGPKVRQQSILQTPALASIKSSYSPQRSEDARRRIEEADAIEHEKNKENSGHFLKNDNKVAYATAKDSITFQKGTSKDSDQERHRSSLAEQTESEHLAHSEHKAVTTPTPLESTAIMVRQEKGLASGEMRSRKQWKGISDGTATILNTMSPIPLNEGNEHGITVDSYYQPNDTSVFKQAKVNTSELLHPNARTETFAKPFLPSNAGNPKFKHTDRRSTTMLPSSAFTSNVGSLMHPDLTPERNDNSCKENTYMVSKASPLIDSHASLPKATNVTKIIHTSARSPTKKSPNTFRLSPSTPSRQRDAVGGVFSGASPNTMLNESLSLISDMKVPDLDGSVLRAYEADESGSSPRNEVNASLNCSIIPQGMVSPESFLEDMRNASISLSHNDCLEANSTSTPNLPNGGNPTADPNGASAFSSSISGTPNKPRPPSTRFGPKRRSFTSLFQKEQMKKVAAAVKAVKHDKDGLESVTQSSCKALPQKGSQTVRSKNGKQVAPSCRTVSGQGGKIQVSKTLEDKKKKRSPPRMKSPTKRLRKEPMAKQIGAKFKVRKENCLNESISEVGRQPFLSSNPDPKLRQFDSHTVVKSKSFESSRVTKNVSDNVKNQSHYFPDLFSDDHDCVNADTNKASRQTRRQLCPDVTETSTSFFNPEFECSEPNSDKMLRDVADGCPNTYGRVIAAVEKIPSSPLSSPSKFRAMSPANLPTSPCSMTLDQGRRATLTVTKSRPSDALLAAMNNRKRLFDETVRQEKLNRKECVTSEGDLETCENFEVTVKESYEEREGKVYLLVQETTRVTKSTTDTYVEPVSVEAAGVSPGQFRTPTRLPSSPDPQLSRRSTHVLRSPKVIDKTGMRSTKLEFDKEKSNSVEDIAGDDDNLSKTKSDTFEKEPTFIADPDHQSQSVTKSNTFEKETSTLLESTLKSDTFETETTNVLSQSEDMVTALLSQKYSGKKWSDREPITAVCAMSPSLVDYDNASDDGGSAGNITKDSLDTTTQSEESLNKSKTCKNVAQERLADHNECTDDLKKSPEAGQEINRVTPVESEEEEDQFYDTQSQRYYDALSDTVDADLEDDLVDISDLEMKAISNESPKHCGEDVENTKLQDLQVWTNPGLLEKRVNAISDETGIDRRERFFVQDRQTLKMKRRDEGVPRLTAVPQHQEQNCQNKSKRKLRRSLSADMLDKPVAFSVDISDVKKSSGPKEDSKFEIGKIVQTASKKCPPKTQQDFLKPTNQSKTSKGRSSGIADSKLKSQSLSNLPNLNDKILKGSEGPGVKAVAKKSFFNKQQKGVPQSRLILLKKPKSGTARHPMPFAARNMYYDERWMEKQERGFVQWLNFVLTPPDEYVAATNKAKVNAGSLALDQKQAVPQLAPTKEVLSFRAYSARRRLNRLRRQACQLYQSDAVVTVIRKVEVEVESRRIAMRKDKMAHADLGIKQRMLDLLLQYSSLWLRVGLETIFGEILMLQSNQDVLGLSRFIVTRLLSSPDIAAEFAHPTVPHLYKEGYAGAVARHTVKKFLLLVYFLDYAKTSRLIEHDPCLFCKDAEIKSSREILVQFSREVLSGEGDITRHLAYLGYKVCQEQRPIDEFDFAVKNLSSDLKDGLRLSRVMEFMAGEQGIMGRLRTPAISRLQKVHNMDEFFKAAQKHGLDLSSSGVSARDVVDGHREKTLTLLWRIILFFQSCIQVDEQALREEISLLTKSLQLKLAMQKIGAISIEDGKASRDSGAGDTRDLMDGNARLQLILQWCRLVCLHYGVKIENFTVSFSDGRALCCLLHHYHPALLPLEQVRFETSVSHQEALADREEQELRARQGRSAGEDDADNSMDWGAGGGGLLPGENDPGIYEELLANEKMNFKTLYEKVSALGGVPLMLKSADMSNTIPDEKVVSTYVSYLCARLLDIRAEVHAARLIQMAWRRRLLRKALRERQKQIAAAKTLQRWIRPILIQKLNAKRERAAVIIQAWARRFLARRTVKHLRQKQLEQAYRSQREKAAVVMQKFWRARQARQCCDRMKVQKELEQMELKRDTAALTFQKFWRARVARQCCERLRAEREVERIELQQNGAAVVLQKALRGWKCRRDLSRKRTATVCLQMAWRRTQAKRVLAGLRHERDSKAATTLTKFARRFLCQQKYLRMKNACIVMQKNWRKMAAQMELERLKRERDERLARLHFEKETNAATLIQASLRGFLCRKNFLKLKNRCVLIQSQWRRCLAVRQVSSLRAQRNEKAAVVISKHLKGYLARRKFCVLKEASIVIQKCWRMHKAQRELARLKASHMENCALLIQKVMKGFHQRKKFKQLKLAAVTLQSGWRAKKARQELAALRAQHQNRAAIVIQTNFRAYSAHKKYLILKICTLNLQKTFRMVLAKKLVQKMKSDRRERSAVMIQKHFKGFQARTEFCRVKHAAVTLQTNWRRVQAQRRAAGLRHERRVEAATAVQAVWRGRAARSDYGRKRSAAVSIQSLWRMRSARKIFLKKRSAALTIQGWYRANLESTRQRSAFLQLRHRAVQIQSVWRGKKQRAEFLKAREAAILIQSRFRGHRRRLKFLALRLACVIIQRKFRAVVEGRKQRADNKRRFEAAICIQKFYREFENRRKLERTAAALVLQTVWRKIQATRRFQAQRAAAITIQTRFREHCAARACRCEFLKTKTAAKTIQSAFKAYMLRKKYAQFLQSVINVQACVRRNKAKNLFAQKQKAILVIQRKFRANKLGKVLRQDFLLSRNSAVKIQRFFRAVRQRREVQRKLAEERSAAVQIQASYRAYRVRCQYLSLKQAAVCIQQRYRAKMLGEEKRALFDETRQAVCILQIWWRSCLKMREARSVLEERKREVEAERLRRLEEERLEQERREEELRLKLEREVEEKRRELERWVEERRCERAAKILQRSWRGYLVMRDFVMRENAAVLIQTHVRGFLARLAYKHTVASVTCLQCAMKAWVYRRRFEMAKLGARIIQRWWREILAGRKLREDYLKLRDTAVKLQALARMKAQRTSYLISVKSIICVQAQVRMYFQRERFLQMKKHTTFLQQKIRAHQAMKRDRSAFLHIKHSAIKIQSFVRLWLALKAAQRERSAVKIQAFWRMHQQRSAFLQEYQAAQVLKSFMLMKQQQLENRARHEAAITIQHAVRSFLHQREVRRSKAAVTIQQAFRSFVHQREVRRSKAASTIQLWFRTVQRQQVEKKNSAAVVIVKTLRRVVFHKKLLRSRSAIVLQSAVRMFLERKRFLTLRRSVVLLQAAARGCLAREAVAVLRRRHRAASVIQAAVRGVLVRRRLAPVVQERVRAAQEHRVLQRASSRIQAWWRGYMIRRDVKSTKLIQARKRLEEANRSADESKTLGSRTASALDYLLQQRDLACILEALMHLETSTRLSPECCERMVDVNGVRVLYRLINSCNRSIPHMDLIKYSISILLNLAKYEKTIHAVLEPEECIGTLLELMQIYRDKGIIFYRSCMLLGVLGLDQQMRAHIHTHPGIAERLQSIHALVLRKQKAAQTRQTALDKMAAMRSSYNCTLPLMTPTKSRRRPRVRPCWSTARDAIKEFDDPTTAIHFVLTSLQIGAKKI</sequence>
<dbReference type="PANTHER" id="PTHR22706">
    <property type="entry name" value="ASSEMBLY FACTOR FOR SPINDLE MICROTUBULES"/>
    <property type="match status" value="1"/>
</dbReference>
<comment type="caution">
    <text evidence="15">The sequence shown here is derived from an EMBL/GenBank/DDBJ whole genome shotgun (WGS) entry which is preliminary data.</text>
</comment>
<feature type="compositionally biased region" description="Polar residues" evidence="13">
    <location>
        <begin position="1383"/>
        <end position="1401"/>
    </location>
</feature>
<dbReference type="GO" id="GO:0007051">
    <property type="term" value="P:spindle organization"/>
    <property type="evidence" value="ECO:0007669"/>
    <property type="project" value="TreeGrafter"/>
</dbReference>
<evidence type="ECO:0000256" key="12">
    <source>
        <dbReference type="SAM" id="Coils"/>
    </source>
</evidence>
<feature type="compositionally biased region" description="Polar residues" evidence="13">
    <location>
        <begin position="381"/>
        <end position="394"/>
    </location>
</feature>
<feature type="region of interest" description="Disordered" evidence="13">
    <location>
        <begin position="1136"/>
        <end position="1213"/>
    </location>
</feature>
<dbReference type="SUPFAM" id="SSF48371">
    <property type="entry name" value="ARM repeat"/>
    <property type="match status" value="1"/>
</dbReference>
<dbReference type="STRING" id="188477.A0A433TBV8"/>
<dbReference type="Pfam" id="PF00307">
    <property type="entry name" value="CH"/>
    <property type="match status" value="2"/>
</dbReference>
<feature type="domain" description="Calponin-homology (CH)" evidence="14">
    <location>
        <begin position="1895"/>
        <end position="2057"/>
    </location>
</feature>
<keyword evidence="16" id="KW-1185">Reference proteome</keyword>
<dbReference type="InterPro" id="IPR051185">
    <property type="entry name" value="ASPM"/>
</dbReference>
<dbReference type="PROSITE" id="PS50096">
    <property type="entry name" value="IQ"/>
    <property type="match status" value="30"/>
</dbReference>
<dbReference type="SUPFAM" id="SSF52540">
    <property type="entry name" value="P-loop containing nucleoside triphosphate hydrolases"/>
    <property type="match status" value="8"/>
</dbReference>
<dbReference type="GO" id="GO:0051301">
    <property type="term" value="P:cell division"/>
    <property type="evidence" value="ECO:0007669"/>
    <property type="project" value="UniProtKB-KW"/>
</dbReference>
<feature type="region of interest" description="Disordered" evidence="13">
    <location>
        <begin position="360"/>
        <end position="407"/>
    </location>
</feature>
<feature type="compositionally biased region" description="Polar residues" evidence="13">
    <location>
        <begin position="578"/>
        <end position="588"/>
    </location>
</feature>
<keyword evidence="9 12" id="KW-0175">Coiled coil</keyword>
<feature type="compositionally biased region" description="Polar residues" evidence="13">
    <location>
        <begin position="556"/>
        <end position="569"/>
    </location>
</feature>
<feature type="compositionally biased region" description="Basic and acidic residues" evidence="13">
    <location>
        <begin position="1007"/>
        <end position="1028"/>
    </location>
</feature>
<feature type="coiled-coil region" evidence="12">
    <location>
        <begin position="2299"/>
        <end position="2326"/>
    </location>
</feature>
<dbReference type="InterPro" id="IPR036872">
    <property type="entry name" value="CH_dom_sf"/>
</dbReference>
<dbReference type="Pfam" id="PF15780">
    <property type="entry name" value="ASH"/>
    <property type="match status" value="1"/>
</dbReference>
<evidence type="ECO:0000256" key="1">
    <source>
        <dbReference type="ARBA" id="ARBA00004123"/>
    </source>
</evidence>
<feature type="region of interest" description="Disordered" evidence="13">
    <location>
        <begin position="556"/>
        <end position="609"/>
    </location>
</feature>
<feature type="compositionally biased region" description="Polar residues" evidence="13">
    <location>
        <begin position="980"/>
        <end position="997"/>
    </location>
</feature>
<feature type="region of interest" description="Disordered" evidence="13">
    <location>
        <begin position="1377"/>
        <end position="1429"/>
    </location>
</feature>
<dbReference type="GO" id="GO:0005634">
    <property type="term" value="C:nucleus"/>
    <property type="evidence" value="ECO:0007669"/>
    <property type="project" value="UniProtKB-SubCell"/>
</dbReference>
<evidence type="ECO:0000256" key="8">
    <source>
        <dbReference type="ARBA" id="ARBA00022860"/>
    </source>
</evidence>
<feature type="region of interest" description="Disordered" evidence="13">
    <location>
        <begin position="976"/>
        <end position="1041"/>
    </location>
</feature>
<proteinExistence type="predicted"/>
<feature type="compositionally biased region" description="Polar residues" evidence="13">
    <location>
        <begin position="1145"/>
        <end position="1170"/>
    </location>
</feature>
<gene>
    <name evidence="15" type="ORF">EGW08_013146</name>
</gene>
<keyword evidence="8" id="KW-0112">Calmodulin-binding</keyword>
<evidence type="ECO:0000256" key="11">
    <source>
        <dbReference type="ARBA" id="ARBA00023306"/>
    </source>
</evidence>
<feature type="region of interest" description="Disordered" evidence="13">
    <location>
        <begin position="441"/>
        <end position="477"/>
    </location>
</feature>
<keyword evidence="7" id="KW-0498">Mitosis</keyword>
<dbReference type="CDD" id="cd21224">
    <property type="entry name" value="CH_ASPM_rpt2"/>
    <property type="match status" value="1"/>
</dbReference>
<evidence type="ECO:0000259" key="14">
    <source>
        <dbReference type="PROSITE" id="PS50021"/>
    </source>
</evidence>
<dbReference type="Gene3D" id="1.20.5.190">
    <property type="match status" value="21"/>
</dbReference>
<dbReference type="SMART" id="SM00015">
    <property type="entry name" value="IQ"/>
    <property type="match status" value="43"/>
</dbReference>
<evidence type="ECO:0000256" key="6">
    <source>
        <dbReference type="ARBA" id="ARBA00022737"/>
    </source>
</evidence>
<feature type="region of interest" description="Disordered" evidence="13">
    <location>
        <begin position="645"/>
        <end position="706"/>
    </location>
</feature>
<dbReference type="SMART" id="SM00033">
    <property type="entry name" value="CH"/>
    <property type="match status" value="2"/>
</dbReference>
<evidence type="ECO:0000256" key="9">
    <source>
        <dbReference type="ARBA" id="ARBA00023054"/>
    </source>
</evidence>
<reference evidence="15 16" key="1">
    <citation type="submission" date="2019-01" db="EMBL/GenBank/DDBJ databases">
        <title>A draft genome assembly of the solar-powered sea slug Elysia chlorotica.</title>
        <authorList>
            <person name="Cai H."/>
            <person name="Li Q."/>
            <person name="Fang X."/>
            <person name="Li J."/>
            <person name="Curtis N.E."/>
            <person name="Altenburger A."/>
            <person name="Shibata T."/>
            <person name="Feng M."/>
            <person name="Maeda T."/>
            <person name="Schwartz J.A."/>
            <person name="Shigenobu S."/>
            <person name="Lundholm N."/>
            <person name="Nishiyama T."/>
            <person name="Yang H."/>
            <person name="Hasebe M."/>
            <person name="Li S."/>
            <person name="Pierce S.K."/>
            <person name="Wang J."/>
        </authorList>
    </citation>
    <scope>NUCLEOTIDE SEQUENCE [LARGE SCALE GENOMIC DNA]</scope>
    <source>
        <strain evidence="15">EC2010</strain>
        <tissue evidence="15">Whole organism of an adult</tissue>
    </source>
</reference>
<dbReference type="InterPro" id="IPR027417">
    <property type="entry name" value="P-loop_NTPase"/>
</dbReference>
<dbReference type="GO" id="GO:0051295">
    <property type="term" value="P:establishment of meiotic spindle localization"/>
    <property type="evidence" value="ECO:0007669"/>
    <property type="project" value="TreeGrafter"/>
</dbReference>
<feature type="compositionally biased region" description="Basic and acidic residues" evidence="13">
    <location>
        <begin position="1175"/>
        <end position="1190"/>
    </location>
</feature>
<dbReference type="PROSITE" id="PS50021">
    <property type="entry name" value="CH"/>
    <property type="match status" value="2"/>
</dbReference>
<name>A0A433TBV8_ELYCH</name>
<feature type="region of interest" description="Disordered" evidence="13">
    <location>
        <begin position="234"/>
        <end position="270"/>
    </location>
</feature>
<comment type="subcellular location">
    <subcellularLocation>
        <location evidence="2">Cytoplasm</location>
    </subcellularLocation>
    <subcellularLocation>
        <location evidence="1">Nucleus</location>
    </subcellularLocation>
</comment>
<feature type="domain" description="Calponin-homology (CH)" evidence="14">
    <location>
        <begin position="1706"/>
        <end position="1839"/>
    </location>
</feature>
<feature type="region of interest" description="Disordered" evidence="13">
    <location>
        <begin position="1959"/>
        <end position="1989"/>
    </location>
</feature>
<evidence type="ECO:0000256" key="13">
    <source>
        <dbReference type="SAM" id="MobiDB-lite"/>
    </source>
</evidence>
<dbReference type="EMBL" id="RQTK01000471">
    <property type="protein sequence ID" value="RUS79093.1"/>
    <property type="molecule type" value="Genomic_DNA"/>
</dbReference>
<dbReference type="Gene3D" id="2.60.40.10">
    <property type="entry name" value="Immunoglobulins"/>
    <property type="match status" value="1"/>
</dbReference>
<dbReference type="GO" id="GO:0005737">
    <property type="term" value="C:cytoplasm"/>
    <property type="evidence" value="ECO:0007669"/>
    <property type="project" value="UniProtKB-SubCell"/>
</dbReference>
<dbReference type="CDD" id="cd21223">
    <property type="entry name" value="CH_ASPM_rpt1"/>
    <property type="match status" value="1"/>
</dbReference>
<dbReference type="OrthoDB" id="2148418at2759"/>
<evidence type="ECO:0000256" key="4">
    <source>
        <dbReference type="ARBA" id="ARBA00022553"/>
    </source>
</evidence>
<dbReference type="GO" id="GO:0000922">
    <property type="term" value="C:spindle pole"/>
    <property type="evidence" value="ECO:0007669"/>
    <property type="project" value="TreeGrafter"/>
</dbReference>
<protein>
    <recommendedName>
        <fullName evidence="14">Calponin-homology (CH) domain-containing protein</fullName>
    </recommendedName>
</protein>
<dbReference type="Proteomes" id="UP000271974">
    <property type="component" value="Unassembled WGS sequence"/>
</dbReference>
<keyword evidence="3" id="KW-0963">Cytoplasm</keyword>
<dbReference type="InterPro" id="IPR031549">
    <property type="entry name" value="ASH"/>
</dbReference>
<evidence type="ECO:0000313" key="16">
    <source>
        <dbReference type="Proteomes" id="UP000271974"/>
    </source>
</evidence>
<dbReference type="Pfam" id="PF00612">
    <property type="entry name" value="IQ"/>
    <property type="match status" value="24"/>
</dbReference>
<evidence type="ECO:0000256" key="10">
    <source>
        <dbReference type="ARBA" id="ARBA00023242"/>
    </source>
</evidence>
<feature type="region of interest" description="Disordered" evidence="13">
    <location>
        <begin position="1"/>
        <end position="21"/>
    </location>
</feature>
<dbReference type="InterPro" id="IPR001715">
    <property type="entry name" value="CH_dom"/>
</dbReference>
<keyword evidence="10" id="KW-0539">Nucleus</keyword>
<accession>A0A433TBV8</accession>
<dbReference type="SUPFAM" id="SSF47576">
    <property type="entry name" value="Calponin-homology domain, CH-domain"/>
    <property type="match status" value="1"/>
</dbReference>
<feature type="compositionally biased region" description="Basic and acidic residues" evidence="13">
    <location>
        <begin position="1959"/>
        <end position="1968"/>
    </location>
</feature>
<feature type="compositionally biased region" description="Polar residues" evidence="13">
    <location>
        <begin position="1411"/>
        <end position="1420"/>
    </location>
</feature>
<feature type="coiled-coil region" evidence="12">
    <location>
        <begin position="2969"/>
        <end position="3036"/>
    </location>
</feature>
<keyword evidence="5" id="KW-0132">Cell division</keyword>
<keyword evidence="6" id="KW-0677">Repeat</keyword>
<dbReference type="InterPro" id="IPR013783">
    <property type="entry name" value="Ig-like_fold"/>
</dbReference>
<dbReference type="InterPro" id="IPR016024">
    <property type="entry name" value="ARM-type_fold"/>
</dbReference>
<dbReference type="GO" id="GO:0005516">
    <property type="term" value="F:calmodulin binding"/>
    <property type="evidence" value="ECO:0007669"/>
    <property type="project" value="UniProtKB-KW"/>
</dbReference>
<evidence type="ECO:0000313" key="15">
    <source>
        <dbReference type="EMBL" id="RUS79093.1"/>
    </source>
</evidence>
<dbReference type="Gene3D" id="1.10.418.10">
    <property type="entry name" value="Calponin-like domain"/>
    <property type="match status" value="2"/>
</dbReference>
<evidence type="ECO:0000256" key="5">
    <source>
        <dbReference type="ARBA" id="ARBA00022618"/>
    </source>
</evidence>
<evidence type="ECO:0000256" key="3">
    <source>
        <dbReference type="ARBA" id="ARBA00022490"/>
    </source>
</evidence>
<keyword evidence="11" id="KW-0131">Cell cycle</keyword>
<feature type="compositionally biased region" description="Basic and acidic residues" evidence="13">
    <location>
        <begin position="238"/>
        <end position="267"/>
    </location>
</feature>
<dbReference type="PANTHER" id="PTHR22706:SF1">
    <property type="entry name" value="ASSEMBLY FACTOR FOR SPINDLE MICROTUBULES"/>
    <property type="match status" value="1"/>
</dbReference>
<organism evidence="15 16">
    <name type="scientific">Elysia chlorotica</name>
    <name type="common">Eastern emerald elysia</name>
    <name type="synonym">Sea slug</name>
    <dbReference type="NCBI Taxonomy" id="188477"/>
    <lineage>
        <taxon>Eukaryota</taxon>
        <taxon>Metazoa</taxon>
        <taxon>Spiralia</taxon>
        <taxon>Lophotrochozoa</taxon>
        <taxon>Mollusca</taxon>
        <taxon>Gastropoda</taxon>
        <taxon>Heterobranchia</taxon>
        <taxon>Euthyneura</taxon>
        <taxon>Panpulmonata</taxon>
        <taxon>Sacoglossa</taxon>
        <taxon>Placobranchoidea</taxon>
        <taxon>Plakobranchidae</taxon>
        <taxon>Elysia</taxon>
    </lineage>
</organism>